<dbReference type="PANTHER" id="PTHR43685">
    <property type="entry name" value="GLYCOSYLTRANSFERASE"/>
    <property type="match status" value="1"/>
</dbReference>
<dbReference type="InterPro" id="IPR001173">
    <property type="entry name" value="Glyco_trans_2-like"/>
</dbReference>
<evidence type="ECO:0000256" key="1">
    <source>
        <dbReference type="SAM" id="Coils"/>
    </source>
</evidence>
<dbReference type="RefSeq" id="WP_112293415.1">
    <property type="nucleotide sequence ID" value="NZ_JAGIPM010000003.1"/>
</dbReference>
<proteinExistence type="predicted"/>
<dbReference type="Proteomes" id="UP001265315">
    <property type="component" value="Unassembled WGS sequence"/>
</dbReference>
<dbReference type="SUPFAM" id="SSF53448">
    <property type="entry name" value="Nucleotide-diphospho-sugar transferases"/>
    <property type="match status" value="2"/>
</dbReference>
<evidence type="ECO:0000313" key="4">
    <source>
        <dbReference type="Proteomes" id="UP001265315"/>
    </source>
</evidence>
<protein>
    <submittedName>
        <fullName evidence="3">GT2 family glycosyltransferase</fullName>
    </submittedName>
</protein>
<feature type="coiled-coil region" evidence="1">
    <location>
        <begin position="47"/>
        <end position="74"/>
    </location>
</feature>
<accession>A0AAW8LXW0</accession>
<organism evidence="3 4">
    <name type="scientific">Agrobacterium tumefaciens</name>
    <dbReference type="NCBI Taxonomy" id="358"/>
    <lineage>
        <taxon>Bacteria</taxon>
        <taxon>Pseudomonadati</taxon>
        <taxon>Pseudomonadota</taxon>
        <taxon>Alphaproteobacteria</taxon>
        <taxon>Hyphomicrobiales</taxon>
        <taxon>Rhizobiaceae</taxon>
        <taxon>Rhizobium/Agrobacterium group</taxon>
        <taxon>Agrobacterium</taxon>
        <taxon>Agrobacterium tumefaciens complex</taxon>
    </lineage>
</organism>
<reference evidence="3" key="1">
    <citation type="submission" date="2023-07" db="EMBL/GenBank/DDBJ databases">
        <title>Sorghum-associated microbial communities from plants grown in Nebraska, USA.</title>
        <authorList>
            <person name="Schachtman D."/>
        </authorList>
    </citation>
    <scope>NUCLEOTIDE SEQUENCE</scope>
    <source>
        <strain evidence="3">1457</strain>
    </source>
</reference>
<sequence length="721" mass="81458">MENSREIRISDKYKELLSVATERVNIHSAKLGNKDFDIQYRLLEYTEAENGRRILELEKKIDDLTDENIALRADNQILIDIHRQAQILARRAGRFPFSIYFRVKKKYRRILRSIRNLSVSGSGLAGNLATSAYDVATQNICQRFGSVHSEEAMKPLHMLVGSEALVRNALERAPLRASEPAVVSPNFSIVTPFFKHDVFFRECAESVSALFNFQASKNAPDVPEWVIVNDDPDFSREDLLTFIPAQLRPHVRIISDGKNIGIAAALNKGIRSARNAWVMLLDCDDMIEANAVDVVTQAIRANPGIRYFSSAMIDIDEAGAELRKRRQDYAPTEIFSAGMVMGHLVTFSVELFEEYGGFNETFSGVQDYDLALRVAAKEKLGRISDHLYRYRWHGGSVSVSSRQRQARLTDKVRAAFFRDEFKIRRPLAMSKTRLRENPTAVCIIRTQGKRMELLASAVESVRSQSIMMTPCIVVHGDVNVREFVERNLPRELLEGTGNRAVILCAPDLSKRRGYPCNVGLQYLKDHAAEYDFLCFLDDDDHLLPRFGEQLADAVEMNDADFAYGLTNALPQAGAPFIQHNLLPATALFIGNFIPVHSYLLRTEVVLKANLSFDEGLDYLEDWDFLIQIIGSGAKGVPLFEVVSEYRLLGDGNTNQRNDPAHFEDCTNKVVLRGKSLGKKIQASQFWAEVLEFPTDRRKALNAHEIAHLNATRNLFQPLEIK</sequence>
<name>A0AAW8LXW0_AGRTU</name>
<dbReference type="Gene3D" id="3.90.550.10">
    <property type="entry name" value="Spore Coat Polysaccharide Biosynthesis Protein SpsA, Chain A"/>
    <property type="match status" value="2"/>
</dbReference>
<feature type="domain" description="Glycosyltransferase 2-like" evidence="2">
    <location>
        <begin position="188"/>
        <end position="345"/>
    </location>
</feature>
<gene>
    <name evidence="3" type="ORF">J2W61_003609</name>
</gene>
<dbReference type="PANTHER" id="PTHR43685:SF2">
    <property type="entry name" value="GLYCOSYLTRANSFERASE 2-LIKE DOMAIN-CONTAINING PROTEIN"/>
    <property type="match status" value="1"/>
</dbReference>
<evidence type="ECO:0000259" key="2">
    <source>
        <dbReference type="Pfam" id="PF00535"/>
    </source>
</evidence>
<dbReference type="InterPro" id="IPR029044">
    <property type="entry name" value="Nucleotide-diphossugar_trans"/>
</dbReference>
<keyword evidence="1" id="KW-0175">Coiled coil</keyword>
<dbReference type="AlphaFoldDB" id="A0AAW8LXW0"/>
<dbReference type="EMBL" id="JAVDSW010000003">
    <property type="protein sequence ID" value="MDR6703737.1"/>
    <property type="molecule type" value="Genomic_DNA"/>
</dbReference>
<comment type="caution">
    <text evidence="3">The sequence shown here is derived from an EMBL/GenBank/DDBJ whole genome shotgun (WGS) entry which is preliminary data.</text>
</comment>
<dbReference type="InterPro" id="IPR050834">
    <property type="entry name" value="Glycosyltransf_2"/>
</dbReference>
<evidence type="ECO:0000313" key="3">
    <source>
        <dbReference type="EMBL" id="MDR6703737.1"/>
    </source>
</evidence>
<dbReference type="Pfam" id="PF00535">
    <property type="entry name" value="Glycos_transf_2"/>
    <property type="match status" value="1"/>
</dbReference>